<dbReference type="SMART" id="SM00678">
    <property type="entry name" value="WWE"/>
    <property type="match status" value="2"/>
</dbReference>
<dbReference type="PROSITE" id="PS51977">
    <property type="entry name" value="WGR"/>
    <property type="match status" value="1"/>
</dbReference>
<organism evidence="21 24">
    <name type="scientific">Adineta ricciae</name>
    <name type="common">Rotifer</name>
    <dbReference type="NCBI Taxonomy" id="249248"/>
    <lineage>
        <taxon>Eukaryota</taxon>
        <taxon>Metazoa</taxon>
        <taxon>Spiralia</taxon>
        <taxon>Gnathifera</taxon>
        <taxon>Rotifera</taxon>
        <taxon>Eurotatoria</taxon>
        <taxon>Bdelloidea</taxon>
        <taxon>Adinetida</taxon>
        <taxon>Adinetidae</taxon>
        <taxon>Adineta</taxon>
    </lineage>
</organism>
<reference evidence="21" key="1">
    <citation type="submission" date="2021-02" db="EMBL/GenBank/DDBJ databases">
        <authorList>
            <person name="Nowell W R."/>
        </authorList>
    </citation>
    <scope>NUCLEOTIDE SEQUENCE</scope>
</reference>
<dbReference type="SMART" id="SM00773">
    <property type="entry name" value="WGR"/>
    <property type="match status" value="1"/>
</dbReference>
<dbReference type="CDD" id="cd01437">
    <property type="entry name" value="parp_like"/>
    <property type="match status" value="1"/>
</dbReference>
<evidence type="ECO:0000313" key="22">
    <source>
        <dbReference type="EMBL" id="CAF1579498.1"/>
    </source>
</evidence>
<dbReference type="Proteomes" id="UP000663852">
    <property type="component" value="Unassembled WGS sequence"/>
</dbReference>
<evidence type="ECO:0000256" key="8">
    <source>
        <dbReference type="ARBA" id="ARBA00022771"/>
    </source>
</evidence>
<dbReference type="GO" id="GO:0003950">
    <property type="term" value="F:NAD+ poly-ADP-ribosyltransferase activity"/>
    <property type="evidence" value="ECO:0007669"/>
    <property type="project" value="UniProtKB-UniRule"/>
</dbReference>
<evidence type="ECO:0000256" key="3">
    <source>
        <dbReference type="ARBA" id="ARBA00022679"/>
    </source>
</evidence>
<keyword evidence="8" id="KW-0863">Zinc-finger</keyword>
<feature type="domain" description="WGR" evidence="20">
    <location>
        <begin position="226"/>
        <end position="323"/>
    </location>
</feature>
<dbReference type="PROSITE" id="PS50918">
    <property type="entry name" value="WWE"/>
    <property type="match status" value="1"/>
</dbReference>
<dbReference type="InterPro" id="IPR012317">
    <property type="entry name" value="Poly(ADP-ribose)pol_cat_dom"/>
</dbReference>
<dbReference type="OrthoDB" id="429950at2759"/>
<comment type="subcellular location">
    <subcellularLocation>
        <location evidence="1">Nucleus</location>
    </subcellularLocation>
</comment>
<dbReference type="InterPro" id="IPR004170">
    <property type="entry name" value="WWE_dom"/>
</dbReference>
<evidence type="ECO:0000256" key="9">
    <source>
        <dbReference type="ARBA" id="ARBA00022833"/>
    </source>
</evidence>
<evidence type="ECO:0000256" key="7">
    <source>
        <dbReference type="ARBA" id="ARBA00022765"/>
    </source>
</evidence>
<name>A0A814KK60_ADIRI</name>
<feature type="domain" description="PARP alpha-helical" evidence="19">
    <location>
        <begin position="362"/>
        <end position="479"/>
    </location>
</feature>
<dbReference type="Gene3D" id="1.20.142.10">
    <property type="entry name" value="Poly(ADP-ribose) polymerase, regulatory domain"/>
    <property type="match status" value="1"/>
</dbReference>
<evidence type="ECO:0000256" key="14">
    <source>
        <dbReference type="ARBA" id="ARBA00033987"/>
    </source>
</evidence>
<dbReference type="InterPro" id="IPR050800">
    <property type="entry name" value="ARTD/PARP"/>
</dbReference>
<dbReference type="InterPro" id="IPR036930">
    <property type="entry name" value="WGR_dom_sf"/>
</dbReference>
<evidence type="ECO:0000256" key="13">
    <source>
        <dbReference type="ARBA" id="ARBA00024347"/>
    </source>
</evidence>
<dbReference type="GO" id="GO:1990404">
    <property type="term" value="F:NAD+-protein mono-ADP-ribosyltransferase activity"/>
    <property type="evidence" value="ECO:0007669"/>
    <property type="project" value="TreeGrafter"/>
</dbReference>
<evidence type="ECO:0000313" key="24">
    <source>
        <dbReference type="Proteomes" id="UP000663852"/>
    </source>
</evidence>
<evidence type="ECO:0000256" key="4">
    <source>
        <dbReference type="ARBA" id="ARBA00022695"/>
    </source>
</evidence>
<keyword evidence="11" id="KW-0238">DNA-binding</keyword>
<evidence type="ECO:0000313" key="21">
    <source>
        <dbReference type="EMBL" id="CAF1052134.1"/>
    </source>
</evidence>
<evidence type="ECO:0000256" key="15">
    <source>
        <dbReference type="RuleBase" id="RU362114"/>
    </source>
</evidence>
<dbReference type="InterPro" id="IPR008893">
    <property type="entry name" value="WGR_domain"/>
</dbReference>
<evidence type="ECO:0000256" key="6">
    <source>
        <dbReference type="ARBA" id="ARBA00022737"/>
    </source>
</evidence>
<dbReference type="SUPFAM" id="SSF142921">
    <property type="entry name" value="WGR domain-like"/>
    <property type="match status" value="1"/>
</dbReference>
<keyword evidence="4" id="KW-0548">Nucleotidyltransferase</keyword>
<evidence type="ECO:0000256" key="2">
    <source>
        <dbReference type="ARBA" id="ARBA00022676"/>
    </source>
</evidence>
<dbReference type="Pfam" id="PF02877">
    <property type="entry name" value="PARP_reg"/>
    <property type="match status" value="1"/>
</dbReference>
<dbReference type="Pfam" id="PF05406">
    <property type="entry name" value="WGR"/>
    <property type="match status" value="1"/>
</dbReference>
<comment type="catalytic activity">
    <reaction evidence="14">
        <text>NAD(+) + (ADP-D-ribosyl)n-acceptor = nicotinamide + (ADP-D-ribosyl)n+1-acceptor + H(+).</text>
        <dbReference type="EC" id="2.4.2.30"/>
    </reaction>
</comment>
<keyword evidence="7" id="KW-0013">ADP-ribosylation</keyword>
<keyword evidence="6" id="KW-0677">Repeat</keyword>
<sequence length="711" mass="80829">MASNSSTITVSGHNAQWEWEGDKSIWQQYPINVQQSISQAFDAGKKEVDVDITDEISMTIKFIDMIQMNKKTKFMRRIRLCLEMKDVNGYSVYEWQNENKRWESYIAEVMIKIADAINNDQTTLSVTCQTRSYDIDLKKLTQTNTSTNVVRKIRCVKSMAKLPLNATTNTASNKRSLENDDEPTESTTKKRAVSKSTQSEASSIRTVTTVAGQAPVDGACTTMLGKAHVYSENKDIFDCMLNQANVGNNNNKFYLIQLLEENNNKKYYVWMRWGRVGYTGQTSMETYNGNLDGAKRSFCSKFSDKTKNDFYHRDTFTKYPGKYDYVQLDYNPSTSKKTEEDEENKKKRTEALEELKSRPVPESKLDKRVQDLIELVCNVRAMEEALLEMKFDAKKNPLGKLSSAQIKAGYAALKEIETFIKAGNFGAPFVEANNTYYTRIPHEFGRHAPPLIRTTQQLKHEIELLEALDDIEVAFSALKTDTNTRLNPVDQQYEQLKCHLQPIEKTDDMYKLIDKYLQSTHAATHQQYKMQIEDIFTVEREGEKEAFNDVGNKMLLWHGSRLTNFAGIMTQGLRIAPPEAPVTGYMFGKGLYFADMSSKSANYCYTTPGKNTGLVLLSEVALGKWNELLHADNNANKLPAGLSSVKALGSVAPNSKNEIKLDGDITVPMGPGESAKVNNSKGYTLNYNEYIVYDTKQVRLRYLIRLKFLYN</sequence>
<dbReference type="GO" id="GO:0008270">
    <property type="term" value="F:zinc ion binding"/>
    <property type="evidence" value="ECO:0007669"/>
    <property type="project" value="UniProtKB-KW"/>
</dbReference>
<evidence type="ECO:0000259" key="19">
    <source>
        <dbReference type="PROSITE" id="PS51060"/>
    </source>
</evidence>
<dbReference type="PROSITE" id="PS51060">
    <property type="entry name" value="PARP_ALPHA_HD"/>
    <property type="match status" value="1"/>
</dbReference>
<proteinExistence type="inferred from homology"/>
<dbReference type="GO" id="GO:0006302">
    <property type="term" value="P:double-strand break repair"/>
    <property type="evidence" value="ECO:0007669"/>
    <property type="project" value="TreeGrafter"/>
</dbReference>
<dbReference type="FunFam" id="2.20.140.10:FF:000001">
    <property type="entry name" value="Poly [ADP-ribose] polymerase"/>
    <property type="match status" value="1"/>
</dbReference>
<feature type="region of interest" description="Disordered" evidence="16">
    <location>
        <begin position="167"/>
        <end position="201"/>
    </location>
</feature>
<dbReference type="SUPFAM" id="SSF47587">
    <property type="entry name" value="Domain of poly(ADP-ribose) polymerase"/>
    <property type="match status" value="1"/>
</dbReference>
<dbReference type="PANTHER" id="PTHR10459:SF60">
    <property type="entry name" value="POLY [ADP-RIBOSE] POLYMERASE 2"/>
    <property type="match status" value="1"/>
</dbReference>
<evidence type="ECO:0000256" key="16">
    <source>
        <dbReference type="SAM" id="MobiDB-lite"/>
    </source>
</evidence>
<dbReference type="SUPFAM" id="SSF117839">
    <property type="entry name" value="WWE domain"/>
    <property type="match status" value="2"/>
</dbReference>
<dbReference type="GO" id="GO:0016779">
    <property type="term" value="F:nucleotidyltransferase activity"/>
    <property type="evidence" value="ECO:0007669"/>
    <property type="project" value="UniProtKB-KW"/>
</dbReference>
<protein>
    <recommendedName>
        <fullName evidence="15">Poly [ADP-ribose] polymerase</fullName>
        <shortName evidence="15">PARP</shortName>
        <ecNumber evidence="15">2.4.2.-</ecNumber>
    </recommendedName>
</protein>
<dbReference type="AlphaFoldDB" id="A0A814KK60"/>
<dbReference type="EMBL" id="CAJNOJ010000078">
    <property type="protein sequence ID" value="CAF1052134.1"/>
    <property type="molecule type" value="Genomic_DNA"/>
</dbReference>
<dbReference type="Gene3D" id="3.90.228.10">
    <property type="match status" value="1"/>
</dbReference>
<dbReference type="InterPro" id="IPR018123">
    <property type="entry name" value="WWE-dom_subgr"/>
</dbReference>
<dbReference type="Pfam" id="PF00644">
    <property type="entry name" value="PARP"/>
    <property type="match status" value="1"/>
</dbReference>
<dbReference type="PROSITE" id="PS51059">
    <property type="entry name" value="PARP_CATALYTIC"/>
    <property type="match status" value="1"/>
</dbReference>
<dbReference type="Pfam" id="PF02825">
    <property type="entry name" value="WWE"/>
    <property type="match status" value="2"/>
</dbReference>
<evidence type="ECO:0000256" key="12">
    <source>
        <dbReference type="ARBA" id="ARBA00023242"/>
    </source>
</evidence>
<comment type="similarity">
    <text evidence="13">Belongs to the ARTD/PARP family.</text>
</comment>
<evidence type="ECO:0000313" key="23">
    <source>
        <dbReference type="Proteomes" id="UP000663828"/>
    </source>
</evidence>
<dbReference type="GO" id="GO:0003677">
    <property type="term" value="F:DNA binding"/>
    <property type="evidence" value="ECO:0007669"/>
    <property type="project" value="UniProtKB-KW"/>
</dbReference>
<keyword evidence="2 15" id="KW-0328">Glycosyltransferase</keyword>
<accession>A0A814KK60</accession>
<feature type="domain" description="WWE" evidence="17">
    <location>
        <begin position="3"/>
        <end position="80"/>
    </location>
</feature>
<comment type="caution">
    <text evidence="21">The sequence shown here is derived from an EMBL/GenBank/DDBJ whole genome shotgun (WGS) entry which is preliminary data.</text>
</comment>
<feature type="domain" description="PARP catalytic" evidence="18">
    <location>
        <begin position="487"/>
        <end position="711"/>
    </location>
</feature>
<dbReference type="InterPro" id="IPR004102">
    <property type="entry name" value="Poly(ADP-ribose)pol_reg_dom"/>
</dbReference>
<keyword evidence="10 15" id="KW-0520">NAD</keyword>
<evidence type="ECO:0000259" key="20">
    <source>
        <dbReference type="PROSITE" id="PS51977"/>
    </source>
</evidence>
<dbReference type="GO" id="GO:0070212">
    <property type="term" value="P:protein poly-ADP-ribosylation"/>
    <property type="evidence" value="ECO:0007669"/>
    <property type="project" value="TreeGrafter"/>
</dbReference>
<evidence type="ECO:0000256" key="1">
    <source>
        <dbReference type="ARBA" id="ARBA00004123"/>
    </source>
</evidence>
<dbReference type="Gene3D" id="3.30.720.50">
    <property type="match status" value="2"/>
</dbReference>
<evidence type="ECO:0000259" key="17">
    <source>
        <dbReference type="PROSITE" id="PS50918"/>
    </source>
</evidence>
<dbReference type="SUPFAM" id="SSF56399">
    <property type="entry name" value="ADP-ribosylation"/>
    <property type="match status" value="1"/>
</dbReference>
<dbReference type="InterPro" id="IPR037197">
    <property type="entry name" value="WWE_dom_sf"/>
</dbReference>
<dbReference type="Proteomes" id="UP000663828">
    <property type="component" value="Unassembled WGS sequence"/>
</dbReference>
<keyword evidence="9" id="KW-0862">Zinc</keyword>
<keyword evidence="23" id="KW-1185">Reference proteome</keyword>
<dbReference type="InterPro" id="IPR036616">
    <property type="entry name" value="Poly(ADP-ribose)pol_reg_dom_sf"/>
</dbReference>
<evidence type="ECO:0000256" key="5">
    <source>
        <dbReference type="ARBA" id="ARBA00022723"/>
    </source>
</evidence>
<evidence type="ECO:0000256" key="10">
    <source>
        <dbReference type="ARBA" id="ARBA00023027"/>
    </source>
</evidence>
<keyword evidence="3 15" id="KW-0808">Transferase</keyword>
<gene>
    <name evidence="21" type="ORF">EDS130_LOCUS17483</name>
    <name evidence="22" type="ORF">XAT740_LOCUS45344</name>
</gene>
<evidence type="ECO:0000256" key="11">
    <source>
        <dbReference type="ARBA" id="ARBA00023125"/>
    </source>
</evidence>
<dbReference type="PANTHER" id="PTHR10459">
    <property type="entry name" value="DNA LIGASE"/>
    <property type="match status" value="1"/>
</dbReference>
<evidence type="ECO:0000259" key="18">
    <source>
        <dbReference type="PROSITE" id="PS51059"/>
    </source>
</evidence>
<keyword evidence="5" id="KW-0479">Metal-binding</keyword>
<dbReference type="FunFam" id="3.90.228.10:FF:000002">
    <property type="entry name" value="Poly [ADP-ribose] polymerase"/>
    <property type="match status" value="1"/>
</dbReference>
<dbReference type="EC" id="2.4.2.-" evidence="15"/>
<dbReference type="Gene3D" id="2.20.140.10">
    <property type="entry name" value="WGR domain"/>
    <property type="match status" value="1"/>
</dbReference>
<dbReference type="GO" id="GO:0005730">
    <property type="term" value="C:nucleolus"/>
    <property type="evidence" value="ECO:0007669"/>
    <property type="project" value="TreeGrafter"/>
</dbReference>
<dbReference type="EMBL" id="CAJNOR010005902">
    <property type="protein sequence ID" value="CAF1579498.1"/>
    <property type="molecule type" value="Genomic_DNA"/>
</dbReference>
<dbReference type="FunFam" id="1.20.142.10:FF:000001">
    <property type="entry name" value="Poly [ADP-ribose] polymerase"/>
    <property type="match status" value="1"/>
</dbReference>
<keyword evidence="12" id="KW-0539">Nucleus</keyword>